<evidence type="ECO:0000256" key="5">
    <source>
        <dbReference type="SAM" id="MobiDB-lite"/>
    </source>
</evidence>
<dbReference type="PROSITE" id="PS50977">
    <property type="entry name" value="HTH_TETR_2"/>
    <property type="match status" value="1"/>
</dbReference>
<evidence type="ECO:0000256" key="1">
    <source>
        <dbReference type="ARBA" id="ARBA00023015"/>
    </source>
</evidence>
<evidence type="ECO:0000256" key="4">
    <source>
        <dbReference type="PROSITE-ProRule" id="PRU00335"/>
    </source>
</evidence>
<organism evidence="7 8">
    <name type="scientific">Micromonospora musae</name>
    <dbReference type="NCBI Taxonomy" id="1894970"/>
    <lineage>
        <taxon>Bacteria</taxon>
        <taxon>Bacillati</taxon>
        <taxon>Actinomycetota</taxon>
        <taxon>Actinomycetes</taxon>
        <taxon>Micromonosporales</taxon>
        <taxon>Micromonosporaceae</taxon>
        <taxon>Micromonospora</taxon>
    </lineage>
</organism>
<comment type="caution">
    <text evidence="7">The sequence shown here is derived from an EMBL/GenBank/DDBJ whole genome shotgun (WGS) entry which is preliminary data.</text>
</comment>
<dbReference type="PANTHER" id="PTHR47506:SF1">
    <property type="entry name" value="HTH-TYPE TRANSCRIPTIONAL REGULATOR YJDC"/>
    <property type="match status" value="1"/>
</dbReference>
<name>A0A3A9YLW7_9ACTN</name>
<feature type="DNA-binding region" description="H-T-H motif" evidence="4">
    <location>
        <begin position="47"/>
        <end position="66"/>
    </location>
</feature>
<reference evidence="7 8" key="1">
    <citation type="submission" date="2018-09" db="EMBL/GenBank/DDBJ databases">
        <title>Micromonospora sp. nov. MS1-9, isolated from a root of Musa sp.</title>
        <authorList>
            <person name="Kuncharoen N."/>
            <person name="Kudo T."/>
            <person name="Ohkuma M."/>
            <person name="Yuki M."/>
            <person name="Tanasupawat S."/>
        </authorList>
    </citation>
    <scope>NUCLEOTIDE SEQUENCE [LARGE SCALE GENOMIC DNA]</scope>
    <source>
        <strain evidence="7 8">MS1-9</strain>
    </source>
</reference>
<feature type="compositionally biased region" description="Basic residues" evidence="5">
    <location>
        <begin position="16"/>
        <end position="25"/>
    </location>
</feature>
<dbReference type="SUPFAM" id="SSF48498">
    <property type="entry name" value="Tetracyclin repressor-like, C-terminal domain"/>
    <property type="match status" value="1"/>
</dbReference>
<dbReference type="Proteomes" id="UP000275865">
    <property type="component" value="Unassembled WGS sequence"/>
</dbReference>
<dbReference type="AlphaFoldDB" id="A0A3A9YLW7"/>
<evidence type="ECO:0000256" key="3">
    <source>
        <dbReference type="ARBA" id="ARBA00023163"/>
    </source>
</evidence>
<keyword evidence="1" id="KW-0805">Transcription regulation</keyword>
<dbReference type="RefSeq" id="WP_120688096.1">
    <property type="nucleotide sequence ID" value="NZ_RAZT01000002.1"/>
</dbReference>
<feature type="domain" description="HTH tetR-type" evidence="6">
    <location>
        <begin position="24"/>
        <end position="84"/>
    </location>
</feature>
<keyword evidence="3" id="KW-0804">Transcription</keyword>
<dbReference type="Pfam" id="PF21993">
    <property type="entry name" value="TetR_C_13_2"/>
    <property type="match status" value="1"/>
</dbReference>
<evidence type="ECO:0000256" key="2">
    <source>
        <dbReference type="ARBA" id="ARBA00023125"/>
    </source>
</evidence>
<accession>A0A3A9YLW7</accession>
<feature type="region of interest" description="Disordered" evidence="5">
    <location>
        <begin position="1"/>
        <end position="25"/>
    </location>
</feature>
<dbReference type="InterPro" id="IPR054156">
    <property type="entry name" value="YxaF_TetR_C"/>
</dbReference>
<dbReference type="InterPro" id="IPR036271">
    <property type="entry name" value="Tet_transcr_reg_TetR-rel_C_sf"/>
</dbReference>
<evidence type="ECO:0000259" key="6">
    <source>
        <dbReference type="PROSITE" id="PS50977"/>
    </source>
</evidence>
<dbReference type="PRINTS" id="PR00455">
    <property type="entry name" value="HTHTETR"/>
</dbReference>
<evidence type="ECO:0000313" key="8">
    <source>
        <dbReference type="Proteomes" id="UP000275865"/>
    </source>
</evidence>
<dbReference type="InterPro" id="IPR001647">
    <property type="entry name" value="HTH_TetR"/>
</dbReference>
<proteinExistence type="predicted"/>
<gene>
    <name evidence="7" type="ORF">D7044_04900</name>
</gene>
<dbReference type="Pfam" id="PF00440">
    <property type="entry name" value="TetR_N"/>
    <property type="match status" value="1"/>
</dbReference>
<evidence type="ECO:0000313" key="7">
    <source>
        <dbReference type="EMBL" id="RKN35497.1"/>
    </source>
</evidence>
<dbReference type="Gene3D" id="1.10.357.10">
    <property type="entry name" value="Tetracycline Repressor, domain 2"/>
    <property type="match status" value="1"/>
</dbReference>
<dbReference type="EMBL" id="RAZT01000002">
    <property type="protein sequence ID" value="RKN35497.1"/>
    <property type="molecule type" value="Genomic_DNA"/>
</dbReference>
<dbReference type="InterPro" id="IPR009057">
    <property type="entry name" value="Homeodomain-like_sf"/>
</dbReference>
<dbReference type="GO" id="GO:0003677">
    <property type="term" value="F:DNA binding"/>
    <property type="evidence" value="ECO:0007669"/>
    <property type="project" value="UniProtKB-UniRule"/>
</dbReference>
<dbReference type="PANTHER" id="PTHR47506">
    <property type="entry name" value="TRANSCRIPTIONAL REGULATORY PROTEIN"/>
    <property type="match status" value="1"/>
</dbReference>
<dbReference type="SUPFAM" id="SSF46689">
    <property type="entry name" value="Homeodomain-like"/>
    <property type="match status" value="1"/>
</dbReference>
<keyword evidence="2 4" id="KW-0238">DNA-binding</keyword>
<protein>
    <submittedName>
        <fullName evidence="7">TetR family transcriptional regulator</fullName>
    </submittedName>
</protein>
<sequence length="214" mass="23023">MTPTDAVSTPGPAPARPRHTAAGRRTRERIVKTAADLIFRKGVAGTSIPDVQQAARVSASQIYHYFADKTELVRAVIAHQVEQTIAGQQPHLDRLDSFPALRAWRDAMIASQERHDCAGGCAIGSLASELVETYEPLRGDLAAAFDRWEAPIRAGLRRMRQDGVLVAEADTDQLATALLAAVQGGLLLSQVRRSSEPLRAATEAAIGYVESFAA</sequence>